<dbReference type="Pfam" id="PF00455">
    <property type="entry name" value="DeoRC"/>
    <property type="match status" value="1"/>
</dbReference>
<dbReference type="SUPFAM" id="SSF46785">
    <property type="entry name" value="Winged helix' DNA-binding domain"/>
    <property type="match status" value="1"/>
</dbReference>
<dbReference type="PROSITE" id="PS51000">
    <property type="entry name" value="HTH_DEOR_2"/>
    <property type="match status" value="1"/>
</dbReference>
<dbReference type="PRINTS" id="PR00037">
    <property type="entry name" value="HTHLACR"/>
</dbReference>
<name>C4GDV1_9FIRM</name>
<protein>
    <submittedName>
        <fullName evidence="5">Transcriptional regulator, DeoR family</fullName>
    </submittedName>
</protein>
<proteinExistence type="predicted"/>
<evidence type="ECO:0000256" key="1">
    <source>
        <dbReference type="ARBA" id="ARBA00023015"/>
    </source>
</evidence>
<keyword evidence="1" id="KW-0805">Transcription regulation</keyword>
<dbReference type="InterPro" id="IPR018356">
    <property type="entry name" value="Tscrpt_reg_HTH_DeoR_CS"/>
</dbReference>
<dbReference type="InterPro" id="IPR001034">
    <property type="entry name" value="DeoR_HTH"/>
</dbReference>
<dbReference type="RefSeq" id="WP_006907252.1">
    <property type="nucleotide sequence ID" value="NZ_GG665867.1"/>
</dbReference>
<dbReference type="PANTHER" id="PTHR30363:SF56">
    <property type="entry name" value="TRANSCRIPTIONAL REGULATOR, DEOR FAMILY"/>
    <property type="match status" value="1"/>
</dbReference>
<dbReference type="HOGENOM" id="CLU_060699_1_3_9"/>
<keyword evidence="2" id="KW-0238">DNA-binding</keyword>
<organism evidence="5 6">
    <name type="scientific">Shuttleworthella satelles DSM 14600</name>
    <dbReference type="NCBI Taxonomy" id="626523"/>
    <lineage>
        <taxon>Bacteria</taxon>
        <taxon>Bacillati</taxon>
        <taxon>Bacillota</taxon>
        <taxon>Clostridia</taxon>
        <taxon>Lachnospirales</taxon>
        <taxon>Lachnospiraceae</taxon>
        <taxon>Shuttleworthella</taxon>
    </lineage>
</organism>
<dbReference type="InterPro" id="IPR050313">
    <property type="entry name" value="Carb_Metab_HTH_regulators"/>
</dbReference>
<reference evidence="5" key="1">
    <citation type="submission" date="2009-04" db="EMBL/GenBank/DDBJ databases">
        <authorList>
            <person name="Weinstock G."/>
            <person name="Sodergren E."/>
            <person name="Clifton S."/>
            <person name="Fulton L."/>
            <person name="Fulton B."/>
            <person name="Courtney L."/>
            <person name="Fronick C."/>
            <person name="Harrison M."/>
            <person name="Strong C."/>
            <person name="Farmer C."/>
            <person name="Delahaunty K."/>
            <person name="Markovic C."/>
            <person name="Hall O."/>
            <person name="Minx P."/>
            <person name="Tomlinson C."/>
            <person name="Mitreva M."/>
            <person name="Nelson J."/>
            <person name="Hou S."/>
            <person name="Wollam A."/>
            <person name="Pepin K.H."/>
            <person name="Johnson M."/>
            <person name="Bhonagiri V."/>
            <person name="Nash W.E."/>
            <person name="Warren W."/>
            <person name="Chinwalla A."/>
            <person name="Mardis E.R."/>
            <person name="Wilson R.K."/>
        </authorList>
    </citation>
    <scope>NUCLEOTIDE SEQUENCE [LARGE SCALE GENOMIC DNA]</scope>
    <source>
        <strain evidence="5">DSM 14600</strain>
    </source>
</reference>
<dbReference type="InterPro" id="IPR014036">
    <property type="entry name" value="DeoR-like_C"/>
</dbReference>
<dbReference type="SUPFAM" id="SSF100950">
    <property type="entry name" value="NagB/RpiA/CoA transferase-like"/>
    <property type="match status" value="1"/>
</dbReference>
<evidence type="ECO:0000313" key="6">
    <source>
        <dbReference type="Proteomes" id="UP000003494"/>
    </source>
</evidence>
<dbReference type="STRING" id="626523.GCWU000342_02275"/>
<accession>C4GDV1</accession>
<dbReference type="Pfam" id="PF08220">
    <property type="entry name" value="HTH_DeoR"/>
    <property type="match status" value="1"/>
</dbReference>
<dbReference type="SMART" id="SM01134">
    <property type="entry name" value="DeoRC"/>
    <property type="match status" value="1"/>
</dbReference>
<keyword evidence="3" id="KW-0804">Transcription</keyword>
<sequence length="249" mass="27750">MLTAERHKFILEELREKGSVLNTELMRELEASESTIRRDISRLAKEGRCQRVHGGAILPESLPGDQDDAVTLRQQRHRMEKLAIAREAAGLIRDGELIYLDAGTTTELMIDFIHGKDLTFVTNAISHARRLGQRGYTCYILGGQFKSVTEAIVGEEASLSVRKYNFSRAFLGANGVDLQAGFTTPELKEAYIKKQAMAASRQVYILADASKFGRVAPISFGSFAEARVLVAGQLDDSYRSYENIWEVSE</sequence>
<gene>
    <name evidence="5" type="ORF">GCWU000342_02275</name>
</gene>
<evidence type="ECO:0000256" key="3">
    <source>
        <dbReference type="ARBA" id="ARBA00023163"/>
    </source>
</evidence>
<dbReference type="SMART" id="SM00420">
    <property type="entry name" value="HTH_DEOR"/>
    <property type="match status" value="1"/>
</dbReference>
<dbReference type="AlphaFoldDB" id="C4GDV1"/>
<dbReference type="GO" id="GO:0003677">
    <property type="term" value="F:DNA binding"/>
    <property type="evidence" value="ECO:0007669"/>
    <property type="project" value="UniProtKB-KW"/>
</dbReference>
<dbReference type="PANTHER" id="PTHR30363">
    <property type="entry name" value="HTH-TYPE TRANSCRIPTIONAL REGULATOR SRLR-RELATED"/>
    <property type="match status" value="1"/>
</dbReference>
<evidence type="ECO:0000313" key="5">
    <source>
        <dbReference type="EMBL" id="EEP27580.1"/>
    </source>
</evidence>
<dbReference type="InterPro" id="IPR036390">
    <property type="entry name" value="WH_DNA-bd_sf"/>
</dbReference>
<dbReference type="PROSITE" id="PS00894">
    <property type="entry name" value="HTH_DEOR_1"/>
    <property type="match status" value="1"/>
</dbReference>
<dbReference type="EMBL" id="ACIP02000007">
    <property type="protein sequence ID" value="EEP27580.1"/>
    <property type="molecule type" value="Genomic_DNA"/>
</dbReference>
<dbReference type="InterPro" id="IPR037171">
    <property type="entry name" value="NagB/RpiA_transferase-like"/>
</dbReference>
<dbReference type="GO" id="GO:0003700">
    <property type="term" value="F:DNA-binding transcription factor activity"/>
    <property type="evidence" value="ECO:0007669"/>
    <property type="project" value="InterPro"/>
</dbReference>
<dbReference type="Proteomes" id="UP000003494">
    <property type="component" value="Unassembled WGS sequence"/>
</dbReference>
<dbReference type="InterPro" id="IPR036388">
    <property type="entry name" value="WH-like_DNA-bd_sf"/>
</dbReference>
<feature type="domain" description="HTH deoR-type" evidence="4">
    <location>
        <begin position="3"/>
        <end position="58"/>
    </location>
</feature>
<dbReference type="Gene3D" id="1.10.10.10">
    <property type="entry name" value="Winged helix-like DNA-binding domain superfamily/Winged helix DNA-binding domain"/>
    <property type="match status" value="1"/>
</dbReference>
<keyword evidence="6" id="KW-1185">Reference proteome</keyword>
<dbReference type="Gene3D" id="3.40.50.1360">
    <property type="match status" value="1"/>
</dbReference>
<evidence type="ECO:0000256" key="2">
    <source>
        <dbReference type="ARBA" id="ARBA00023125"/>
    </source>
</evidence>
<comment type="caution">
    <text evidence="5">The sequence shown here is derived from an EMBL/GenBank/DDBJ whole genome shotgun (WGS) entry which is preliminary data.</text>
</comment>
<dbReference type="eggNOG" id="COG1349">
    <property type="taxonomic scope" value="Bacteria"/>
</dbReference>
<evidence type="ECO:0000259" key="4">
    <source>
        <dbReference type="PROSITE" id="PS51000"/>
    </source>
</evidence>